<gene>
    <name evidence="5" type="ORF">GP486_007874</name>
</gene>
<dbReference type="Proteomes" id="UP000750711">
    <property type="component" value="Unassembled WGS sequence"/>
</dbReference>
<feature type="domain" description="DUF7708" evidence="3">
    <location>
        <begin position="109"/>
        <end position="247"/>
    </location>
</feature>
<dbReference type="EMBL" id="JAGHQM010002515">
    <property type="protein sequence ID" value="KAH0548582.1"/>
    <property type="molecule type" value="Genomic_DNA"/>
</dbReference>
<evidence type="ECO:0000256" key="2">
    <source>
        <dbReference type="SAM" id="Coils"/>
    </source>
</evidence>
<evidence type="ECO:0000259" key="4">
    <source>
        <dbReference type="Pfam" id="PF24883"/>
    </source>
</evidence>
<sequence length="525" mass="60596">MEQTLAITNITKPENKDAIDRLRSFWGKGVENNSVACEPAQDALLDQKAFRSRISKRITKDELSFLENADMGSLRELMAKYLSEANKQEEKHREGKSLIRSVGQKTVAFMNNFSGFLDSYSGIVEVMRFADSRYGGLAYGTLSALFIVAVNKKRMEDSIDATLLTMQAQFSRLRVIEEIHSSTEMKRYIANVYKLGIEFLREAIFYYSRPTYQRVWEALSKPPQLGVDQKIAAITRGMTEIDNERCILDSKRLYEMQGKLQQVQGEIKEVNARVEEVHTREEQKLLGMLQAKLVPDCNDLNKALEQYRTTLQETFSNIKRLPDFDMDAFLQREEYIRWKQCNHSCIMLLRGETAVRTTDLCWLSPAVIEMTWGLQRDKEIVAFHCCQVSDFMGDRVPAYTVLSAIIYQLLRAKPERLRDQCWYADIDATIDKPAWRQQRHILPFEVLAALLNDFQSAYILLDRVDQVKDISTFMEGLLKIVKTSSCRVKMLIVAPSDGRLKPEFVRSLQDDIEEKKFVSVGWDQT</sequence>
<accession>A0A9P8IEQ5</accession>
<dbReference type="Pfam" id="PF24809">
    <property type="entry name" value="DUF7708"/>
    <property type="match status" value="1"/>
</dbReference>
<dbReference type="InterPro" id="IPR056125">
    <property type="entry name" value="DUF7708"/>
</dbReference>
<protein>
    <recommendedName>
        <fullName evidence="7">Fungal STAND N-terminal Goodbye domain-containing protein</fullName>
    </recommendedName>
</protein>
<keyword evidence="6" id="KW-1185">Reference proteome</keyword>
<comment type="caution">
    <text evidence="5">The sequence shown here is derived from an EMBL/GenBank/DDBJ whole genome shotgun (WGS) entry which is preliminary data.</text>
</comment>
<reference evidence="5" key="1">
    <citation type="submission" date="2021-03" db="EMBL/GenBank/DDBJ databases">
        <title>Comparative genomics and phylogenomic investigation of the class Geoglossomycetes provide insights into ecological specialization and systematics.</title>
        <authorList>
            <person name="Melie T."/>
            <person name="Pirro S."/>
            <person name="Miller A.N."/>
            <person name="Quandt A."/>
        </authorList>
    </citation>
    <scope>NUCLEOTIDE SEQUENCE</scope>
    <source>
        <strain evidence="5">CAQ_001_2017</strain>
    </source>
</reference>
<evidence type="ECO:0008006" key="7">
    <source>
        <dbReference type="Google" id="ProtNLM"/>
    </source>
</evidence>
<dbReference type="AlphaFoldDB" id="A0A9P8IEQ5"/>
<feature type="domain" description="Nephrocystin 3-like N-terminal" evidence="4">
    <location>
        <begin position="328"/>
        <end position="493"/>
    </location>
</feature>
<name>A0A9P8IEQ5_9PEZI</name>
<evidence type="ECO:0000313" key="5">
    <source>
        <dbReference type="EMBL" id="KAH0548582.1"/>
    </source>
</evidence>
<keyword evidence="1" id="KW-0677">Repeat</keyword>
<evidence type="ECO:0000259" key="3">
    <source>
        <dbReference type="Pfam" id="PF24809"/>
    </source>
</evidence>
<feature type="coiled-coil region" evidence="2">
    <location>
        <begin position="253"/>
        <end position="280"/>
    </location>
</feature>
<dbReference type="InterPro" id="IPR056884">
    <property type="entry name" value="NPHP3-like_N"/>
</dbReference>
<evidence type="ECO:0000256" key="1">
    <source>
        <dbReference type="ARBA" id="ARBA00022737"/>
    </source>
</evidence>
<organism evidence="5 6">
    <name type="scientific">Trichoglossum hirsutum</name>
    <dbReference type="NCBI Taxonomy" id="265104"/>
    <lineage>
        <taxon>Eukaryota</taxon>
        <taxon>Fungi</taxon>
        <taxon>Dikarya</taxon>
        <taxon>Ascomycota</taxon>
        <taxon>Pezizomycotina</taxon>
        <taxon>Geoglossomycetes</taxon>
        <taxon>Geoglossales</taxon>
        <taxon>Geoglossaceae</taxon>
        <taxon>Trichoglossum</taxon>
    </lineage>
</organism>
<evidence type="ECO:0000313" key="6">
    <source>
        <dbReference type="Proteomes" id="UP000750711"/>
    </source>
</evidence>
<keyword evidence="2" id="KW-0175">Coiled coil</keyword>
<proteinExistence type="predicted"/>
<dbReference type="Pfam" id="PF24883">
    <property type="entry name" value="NPHP3_N"/>
    <property type="match status" value="1"/>
</dbReference>